<dbReference type="AlphaFoldDB" id="A0A154PLL4"/>
<evidence type="ECO:0000256" key="2">
    <source>
        <dbReference type="SAM" id="Phobius"/>
    </source>
</evidence>
<feature type="transmembrane region" description="Helical" evidence="2">
    <location>
        <begin position="43"/>
        <end position="61"/>
    </location>
</feature>
<dbReference type="EMBL" id="KQ434973">
    <property type="protein sequence ID" value="KZC12759.1"/>
    <property type="molecule type" value="Genomic_DNA"/>
</dbReference>
<reference evidence="3 4" key="1">
    <citation type="submission" date="2015-07" db="EMBL/GenBank/DDBJ databases">
        <title>The genome of Dufourea novaeangliae.</title>
        <authorList>
            <person name="Pan H."/>
            <person name="Kapheim K."/>
        </authorList>
    </citation>
    <scope>NUCLEOTIDE SEQUENCE [LARGE SCALE GENOMIC DNA]</scope>
    <source>
        <strain evidence="3">0120121106</strain>
        <tissue evidence="3">Whole body</tissue>
    </source>
</reference>
<proteinExistence type="predicted"/>
<keyword evidence="4" id="KW-1185">Reference proteome</keyword>
<protein>
    <submittedName>
        <fullName evidence="3">Uncharacterized protein</fullName>
    </submittedName>
</protein>
<accession>A0A154PLL4</accession>
<evidence type="ECO:0000256" key="1">
    <source>
        <dbReference type="SAM" id="MobiDB-lite"/>
    </source>
</evidence>
<dbReference type="Proteomes" id="UP000076502">
    <property type="component" value="Unassembled WGS sequence"/>
</dbReference>
<sequence>MVYRLSPDQNCRSVEKMRAQAGFESTTPDAESRDSTRFSTEPSYFAVILFCSFLLGMEISIPQNVNSY</sequence>
<evidence type="ECO:0000313" key="3">
    <source>
        <dbReference type="EMBL" id="KZC12759.1"/>
    </source>
</evidence>
<keyword evidence="2" id="KW-0472">Membrane</keyword>
<keyword evidence="2" id="KW-0812">Transmembrane</keyword>
<organism evidence="3 4">
    <name type="scientific">Dufourea novaeangliae</name>
    <name type="common">Sweat bee</name>
    <dbReference type="NCBI Taxonomy" id="178035"/>
    <lineage>
        <taxon>Eukaryota</taxon>
        <taxon>Metazoa</taxon>
        <taxon>Ecdysozoa</taxon>
        <taxon>Arthropoda</taxon>
        <taxon>Hexapoda</taxon>
        <taxon>Insecta</taxon>
        <taxon>Pterygota</taxon>
        <taxon>Neoptera</taxon>
        <taxon>Endopterygota</taxon>
        <taxon>Hymenoptera</taxon>
        <taxon>Apocrita</taxon>
        <taxon>Aculeata</taxon>
        <taxon>Apoidea</taxon>
        <taxon>Anthophila</taxon>
        <taxon>Halictidae</taxon>
        <taxon>Rophitinae</taxon>
        <taxon>Dufourea</taxon>
    </lineage>
</organism>
<evidence type="ECO:0000313" key="4">
    <source>
        <dbReference type="Proteomes" id="UP000076502"/>
    </source>
</evidence>
<feature type="region of interest" description="Disordered" evidence="1">
    <location>
        <begin position="16"/>
        <end position="36"/>
    </location>
</feature>
<keyword evidence="2" id="KW-1133">Transmembrane helix</keyword>
<name>A0A154PLL4_DUFNO</name>
<gene>
    <name evidence="3" type="ORF">WN55_04280</name>
</gene>